<name>A0AAD3NXM4_9RHOB</name>
<reference evidence="1" key="2">
    <citation type="submission" date="2023-01" db="EMBL/GenBank/DDBJ databases">
        <authorList>
            <person name="Sun Q."/>
            <person name="Evtushenko L."/>
        </authorList>
    </citation>
    <scope>NUCLEOTIDE SEQUENCE</scope>
    <source>
        <strain evidence="1">VKM B-2222</strain>
    </source>
</reference>
<evidence type="ECO:0000313" key="1">
    <source>
        <dbReference type="EMBL" id="GLK63514.1"/>
    </source>
</evidence>
<organism evidence="1 2">
    <name type="scientific">Paracoccus kondratievae</name>
    <dbReference type="NCBI Taxonomy" id="135740"/>
    <lineage>
        <taxon>Bacteria</taxon>
        <taxon>Pseudomonadati</taxon>
        <taxon>Pseudomonadota</taxon>
        <taxon>Alphaproteobacteria</taxon>
        <taxon>Rhodobacterales</taxon>
        <taxon>Paracoccaceae</taxon>
        <taxon>Paracoccus</taxon>
    </lineage>
</organism>
<dbReference type="Proteomes" id="UP001143349">
    <property type="component" value="Unassembled WGS sequence"/>
</dbReference>
<dbReference type="EMBL" id="BSFH01000017">
    <property type="protein sequence ID" value="GLK63514.1"/>
    <property type="molecule type" value="Genomic_DNA"/>
</dbReference>
<comment type="caution">
    <text evidence="1">The sequence shown here is derived from an EMBL/GenBank/DDBJ whole genome shotgun (WGS) entry which is preliminary data.</text>
</comment>
<reference evidence="1" key="1">
    <citation type="journal article" date="2014" name="Int. J. Syst. Evol. Microbiol.">
        <title>Complete genome sequence of Corynebacterium casei LMG S-19264T (=DSM 44701T), isolated from a smear-ripened cheese.</title>
        <authorList>
            <consortium name="US DOE Joint Genome Institute (JGI-PGF)"/>
            <person name="Walter F."/>
            <person name="Albersmeier A."/>
            <person name="Kalinowski J."/>
            <person name="Ruckert C."/>
        </authorList>
    </citation>
    <scope>NUCLEOTIDE SEQUENCE</scope>
    <source>
        <strain evidence="1">VKM B-2222</strain>
    </source>
</reference>
<protein>
    <submittedName>
        <fullName evidence="1">Uncharacterized protein</fullName>
    </submittedName>
</protein>
<proteinExistence type="predicted"/>
<evidence type="ECO:0000313" key="2">
    <source>
        <dbReference type="Proteomes" id="UP001143349"/>
    </source>
</evidence>
<dbReference type="RefSeq" id="WP_271179342.1">
    <property type="nucleotide sequence ID" value="NZ_BSFH01000017.1"/>
</dbReference>
<accession>A0AAD3NXM4</accession>
<sequence>MTDGIARVSRLPYRNGDGYSFGGEIILTIGDRAIMLGARSEEMAFAQELALAWNARRTRQGGA</sequence>
<keyword evidence="2" id="KW-1185">Reference proteome</keyword>
<dbReference type="AlphaFoldDB" id="A0AAD3NXM4"/>
<gene>
    <name evidence="1" type="ORF">GCM10017635_09840</name>
</gene>